<dbReference type="AlphaFoldDB" id="A0A1A8NEC8"/>
<proteinExistence type="predicted"/>
<sequence length="37" mass="4475">ATVSQKRRWVSCYFVFNVRFDFVIKSPRGKLDFCNLF</sequence>
<protein>
    <submittedName>
        <fullName evidence="1">Cleavage and polyadenylation specific factor 6</fullName>
    </submittedName>
</protein>
<dbReference type="EMBL" id="HAEH01001584">
    <property type="protein sequence ID" value="SBR67182.1"/>
    <property type="molecule type" value="Transcribed_RNA"/>
</dbReference>
<feature type="non-terminal residue" evidence="1">
    <location>
        <position position="1"/>
    </location>
</feature>
<reference evidence="1" key="1">
    <citation type="submission" date="2016-05" db="EMBL/GenBank/DDBJ databases">
        <authorList>
            <person name="Lavstsen T."/>
            <person name="Jespersen J.S."/>
        </authorList>
    </citation>
    <scope>NUCLEOTIDE SEQUENCE</scope>
    <source>
        <tissue evidence="1">Brain</tissue>
    </source>
</reference>
<evidence type="ECO:0000313" key="1">
    <source>
        <dbReference type="EMBL" id="SBR67182.1"/>
    </source>
</evidence>
<gene>
    <name evidence="1" type="primary">CPSF6</name>
</gene>
<organism evidence="1">
    <name type="scientific">Nothobranchius rachovii</name>
    <name type="common">bluefin notho</name>
    <dbReference type="NCBI Taxonomy" id="451742"/>
    <lineage>
        <taxon>Eukaryota</taxon>
        <taxon>Metazoa</taxon>
        <taxon>Chordata</taxon>
        <taxon>Craniata</taxon>
        <taxon>Vertebrata</taxon>
        <taxon>Euteleostomi</taxon>
        <taxon>Actinopterygii</taxon>
        <taxon>Neopterygii</taxon>
        <taxon>Teleostei</taxon>
        <taxon>Neoteleostei</taxon>
        <taxon>Acanthomorphata</taxon>
        <taxon>Ovalentaria</taxon>
        <taxon>Atherinomorphae</taxon>
        <taxon>Cyprinodontiformes</taxon>
        <taxon>Nothobranchiidae</taxon>
        <taxon>Nothobranchius</taxon>
    </lineage>
</organism>
<name>A0A1A8NEC8_9TELE</name>
<reference evidence="1" key="2">
    <citation type="submission" date="2016-06" db="EMBL/GenBank/DDBJ databases">
        <title>The genome of a short-lived fish provides insights into sex chromosome evolution and the genetic control of aging.</title>
        <authorList>
            <person name="Reichwald K."/>
            <person name="Felder M."/>
            <person name="Petzold A."/>
            <person name="Koch P."/>
            <person name="Groth M."/>
            <person name="Platzer M."/>
        </authorList>
    </citation>
    <scope>NUCLEOTIDE SEQUENCE</scope>
    <source>
        <tissue evidence="1">Brain</tissue>
    </source>
</reference>
<accession>A0A1A8NEC8</accession>